<reference evidence="5 6" key="1">
    <citation type="submission" date="2020-10" db="EMBL/GenBank/DDBJ databases">
        <title>The Coptis chinensis genome and diversification of protoberbering-type alkaloids.</title>
        <authorList>
            <person name="Wang B."/>
            <person name="Shu S."/>
            <person name="Song C."/>
            <person name="Liu Y."/>
        </authorList>
    </citation>
    <scope>NUCLEOTIDE SEQUENCE [LARGE SCALE GENOMIC DNA]</scope>
    <source>
        <strain evidence="5">HL-2020</strain>
        <tissue evidence="5">Leaf</tissue>
    </source>
</reference>
<keyword evidence="6" id="KW-1185">Reference proteome</keyword>
<keyword evidence="4" id="KW-1133">Transmembrane helix</keyword>
<comment type="similarity">
    <text evidence="1">Belongs to the universal ribosomal protein uS19 family.</text>
</comment>
<evidence type="ECO:0000313" key="5">
    <source>
        <dbReference type="EMBL" id="KAF9609232.1"/>
    </source>
</evidence>
<dbReference type="AlphaFoldDB" id="A0A835LY24"/>
<evidence type="ECO:0000313" key="6">
    <source>
        <dbReference type="Proteomes" id="UP000631114"/>
    </source>
</evidence>
<dbReference type="OrthoDB" id="1843218at2759"/>
<evidence type="ECO:0000256" key="2">
    <source>
        <dbReference type="ARBA" id="ARBA00022980"/>
    </source>
</evidence>
<dbReference type="Gene3D" id="3.30.860.10">
    <property type="entry name" value="30s Ribosomal Protein S19, Chain A"/>
    <property type="match status" value="1"/>
</dbReference>
<dbReference type="InterPro" id="IPR002222">
    <property type="entry name" value="Ribosomal_uS19"/>
</dbReference>
<dbReference type="Proteomes" id="UP000631114">
    <property type="component" value="Unassembled WGS sequence"/>
</dbReference>
<dbReference type="PANTHER" id="PTHR11880:SF2">
    <property type="entry name" value="SMALL RIBOSOMAL SUBUNIT PROTEIN US19"/>
    <property type="match status" value="1"/>
</dbReference>
<dbReference type="EMBL" id="JADFTS010000004">
    <property type="protein sequence ID" value="KAF9609232.1"/>
    <property type="molecule type" value="Genomic_DNA"/>
</dbReference>
<dbReference type="InterPro" id="IPR023575">
    <property type="entry name" value="Ribosomal_uS19_SF"/>
</dbReference>
<dbReference type="GO" id="GO:0022627">
    <property type="term" value="C:cytosolic small ribosomal subunit"/>
    <property type="evidence" value="ECO:0007669"/>
    <property type="project" value="TreeGrafter"/>
</dbReference>
<dbReference type="GO" id="GO:0003735">
    <property type="term" value="F:structural constituent of ribosome"/>
    <property type="evidence" value="ECO:0007669"/>
    <property type="project" value="InterPro"/>
</dbReference>
<keyword evidence="2" id="KW-0689">Ribosomal protein</keyword>
<dbReference type="GO" id="GO:0000028">
    <property type="term" value="P:ribosomal small subunit assembly"/>
    <property type="evidence" value="ECO:0007669"/>
    <property type="project" value="TreeGrafter"/>
</dbReference>
<feature type="transmembrane region" description="Helical" evidence="4">
    <location>
        <begin position="79"/>
        <end position="100"/>
    </location>
</feature>
<keyword evidence="3" id="KW-0687">Ribonucleoprotein</keyword>
<keyword evidence="4" id="KW-0472">Membrane</keyword>
<protein>
    <submittedName>
        <fullName evidence="5">Uncharacterized protein</fullName>
    </submittedName>
</protein>
<proteinExistence type="inferred from homology"/>
<dbReference type="PANTHER" id="PTHR11880">
    <property type="entry name" value="RIBOSOMAL PROTEIN S19P FAMILY MEMBER"/>
    <property type="match status" value="1"/>
</dbReference>
<evidence type="ECO:0000256" key="4">
    <source>
        <dbReference type="SAM" id="Phobius"/>
    </source>
</evidence>
<name>A0A835LY24_9MAGN</name>
<gene>
    <name evidence="5" type="ORF">IFM89_014426</name>
</gene>
<dbReference type="GO" id="GO:0006412">
    <property type="term" value="P:translation"/>
    <property type="evidence" value="ECO:0007669"/>
    <property type="project" value="InterPro"/>
</dbReference>
<comment type="caution">
    <text evidence="5">The sequence shown here is derived from an EMBL/GenBank/DDBJ whole genome shotgun (WGS) entry which is preliminary data.</text>
</comment>
<keyword evidence="4" id="KW-0812">Transmembrane</keyword>
<evidence type="ECO:0000256" key="1">
    <source>
        <dbReference type="ARBA" id="ARBA00007345"/>
    </source>
</evidence>
<organism evidence="5 6">
    <name type="scientific">Coptis chinensis</name>
    <dbReference type="NCBI Taxonomy" id="261450"/>
    <lineage>
        <taxon>Eukaryota</taxon>
        <taxon>Viridiplantae</taxon>
        <taxon>Streptophyta</taxon>
        <taxon>Embryophyta</taxon>
        <taxon>Tracheophyta</taxon>
        <taxon>Spermatophyta</taxon>
        <taxon>Magnoliopsida</taxon>
        <taxon>Ranunculales</taxon>
        <taxon>Ranunculaceae</taxon>
        <taxon>Coptidoideae</taxon>
        <taxon>Coptis</taxon>
    </lineage>
</organism>
<sequence length="101" mass="11413">MASAVGMKELFGMTWFMGRVSILLKRESLEVEVGATPKRRTVRKFAVRGVDMDQLLDMGTDELVKLFTARAHRSQRVALFHYAASILFLILAIVICNAKLR</sequence>
<evidence type="ECO:0000256" key="3">
    <source>
        <dbReference type="ARBA" id="ARBA00023274"/>
    </source>
</evidence>
<accession>A0A835LY24</accession>